<evidence type="ECO:0000313" key="5">
    <source>
        <dbReference type="EMBL" id="MEV0969338.1"/>
    </source>
</evidence>
<dbReference type="PANTHER" id="PTHR11364:SF27">
    <property type="entry name" value="SULFURTRANSFERASE"/>
    <property type="match status" value="1"/>
</dbReference>
<dbReference type="PANTHER" id="PTHR11364">
    <property type="entry name" value="THIOSULFATE SULFERTANSFERASE"/>
    <property type="match status" value="1"/>
</dbReference>
<evidence type="ECO:0000259" key="4">
    <source>
        <dbReference type="PROSITE" id="PS50206"/>
    </source>
</evidence>
<feature type="domain" description="Rhodanese" evidence="4">
    <location>
        <begin position="164"/>
        <end position="269"/>
    </location>
</feature>
<evidence type="ECO:0000256" key="3">
    <source>
        <dbReference type="SAM" id="MobiDB-lite"/>
    </source>
</evidence>
<protein>
    <submittedName>
        <fullName evidence="5">Rhodanese-like domain-containing protein</fullName>
    </submittedName>
</protein>
<dbReference type="InterPro" id="IPR045078">
    <property type="entry name" value="TST/MPST-like"/>
</dbReference>
<proteinExistence type="predicted"/>
<dbReference type="PROSITE" id="PS50206">
    <property type="entry name" value="RHODANESE_3"/>
    <property type="match status" value="2"/>
</dbReference>
<dbReference type="Proteomes" id="UP001551675">
    <property type="component" value="Unassembled WGS sequence"/>
</dbReference>
<evidence type="ECO:0000313" key="6">
    <source>
        <dbReference type="Proteomes" id="UP001551675"/>
    </source>
</evidence>
<evidence type="ECO:0000256" key="1">
    <source>
        <dbReference type="ARBA" id="ARBA00022679"/>
    </source>
</evidence>
<keyword evidence="2" id="KW-0677">Repeat</keyword>
<reference evidence="5 6" key="1">
    <citation type="submission" date="2024-06" db="EMBL/GenBank/DDBJ databases">
        <title>The Natural Products Discovery Center: Release of the First 8490 Sequenced Strains for Exploring Actinobacteria Biosynthetic Diversity.</title>
        <authorList>
            <person name="Kalkreuter E."/>
            <person name="Kautsar S.A."/>
            <person name="Yang D."/>
            <person name="Bader C.D."/>
            <person name="Teijaro C.N."/>
            <person name="Fluegel L."/>
            <person name="Davis C.M."/>
            <person name="Simpson J.R."/>
            <person name="Lauterbach L."/>
            <person name="Steele A.D."/>
            <person name="Gui C."/>
            <person name="Meng S."/>
            <person name="Li G."/>
            <person name="Viehrig K."/>
            <person name="Ye F."/>
            <person name="Su P."/>
            <person name="Kiefer A.F."/>
            <person name="Nichols A."/>
            <person name="Cepeda A.J."/>
            <person name="Yan W."/>
            <person name="Fan B."/>
            <person name="Jiang Y."/>
            <person name="Adhikari A."/>
            <person name="Zheng C.-J."/>
            <person name="Schuster L."/>
            <person name="Cowan T.M."/>
            <person name="Smanski M.J."/>
            <person name="Chevrette M.G."/>
            <person name="De Carvalho L.P.S."/>
            <person name="Shen B."/>
        </authorList>
    </citation>
    <scope>NUCLEOTIDE SEQUENCE [LARGE SCALE GENOMIC DNA]</scope>
    <source>
        <strain evidence="5 6">NPDC050100</strain>
    </source>
</reference>
<comment type="caution">
    <text evidence="5">The sequence shown here is derived from an EMBL/GenBank/DDBJ whole genome shotgun (WGS) entry which is preliminary data.</text>
</comment>
<organism evidence="5 6">
    <name type="scientific">Microtetraspora glauca</name>
    <dbReference type="NCBI Taxonomy" id="1996"/>
    <lineage>
        <taxon>Bacteria</taxon>
        <taxon>Bacillati</taxon>
        <taxon>Actinomycetota</taxon>
        <taxon>Actinomycetes</taxon>
        <taxon>Streptosporangiales</taxon>
        <taxon>Streptosporangiaceae</taxon>
        <taxon>Microtetraspora</taxon>
    </lineage>
</organism>
<evidence type="ECO:0000256" key="2">
    <source>
        <dbReference type="ARBA" id="ARBA00022737"/>
    </source>
</evidence>
<dbReference type="SUPFAM" id="SSF52821">
    <property type="entry name" value="Rhodanese/Cell cycle control phosphatase"/>
    <property type="match status" value="2"/>
</dbReference>
<keyword evidence="1" id="KW-0808">Transferase</keyword>
<dbReference type="RefSeq" id="WP_358132253.1">
    <property type="nucleotide sequence ID" value="NZ_JBFALK010000005.1"/>
</dbReference>
<gene>
    <name evidence="5" type="ORF">AB0I59_11945</name>
</gene>
<dbReference type="EMBL" id="JBFALK010000005">
    <property type="protein sequence ID" value="MEV0969338.1"/>
    <property type="molecule type" value="Genomic_DNA"/>
</dbReference>
<accession>A0ABV3GCM2</accession>
<sequence length="318" mass="33120">MEKLLVSCEELAGLIGAPSVRIIDTRWPVGDGPAGRGLYRRSRVPGAVYLGFDATHAPSPQPQGRAAHPATLATALAGLGVGTDTTVVAYDDNHQFTAARLVWLMRAHGFERSLRLDGGWPAWLRSGGPVETGPTSWRPGTTRPPFLSQAGPAVAGLDDVLAHQAAGLPIVDCRRDSSWAEQPQLIPGATRLPMRMLVDSSGLHLPPSRIRSAAAAAGIGVSTPVVAYCGAAISAPAVWLALRSAGIAGVRVYDGSITEWIAGGRPLSPAAECRPEQPRVAQPRTATPAGREGAGDAPTTEDRGPSSPDGGSRRGWLP</sequence>
<name>A0ABV3GCM2_MICGL</name>
<dbReference type="SMART" id="SM00450">
    <property type="entry name" value="RHOD"/>
    <property type="match status" value="2"/>
</dbReference>
<dbReference type="InterPro" id="IPR001763">
    <property type="entry name" value="Rhodanese-like_dom"/>
</dbReference>
<dbReference type="Gene3D" id="3.40.250.10">
    <property type="entry name" value="Rhodanese-like domain"/>
    <property type="match status" value="2"/>
</dbReference>
<feature type="domain" description="Rhodanese" evidence="4">
    <location>
        <begin position="16"/>
        <end position="132"/>
    </location>
</feature>
<feature type="region of interest" description="Disordered" evidence="3">
    <location>
        <begin position="268"/>
        <end position="318"/>
    </location>
</feature>
<keyword evidence="6" id="KW-1185">Reference proteome</keyword>
<dbReference type="Pfam" id="PF00581">
    <property type="entry name" value="Rhodanese"/>
    <property type="match status" value="2"/>
</dbReference>
<dbReference type="InterPro" id="IPR036873">
    <property type="entry name" value="Rhodanese-like_dom_sf"/>
</dbReference>
<dbReference type="CDD" id="cd01448">
    <property type="entry name" value="TST_Repeat_1"/>
    <property type="match status" value="1"/>
</dbReference>